<dbReference type="EMBL" id="CAESAB010000037">
    <property type="protein sequence ID" value="CAB4340493.1"/>
    <property type="molecule type" value="Genomic_DNA"/>
</dbReference>
<keyword evidence="14" id="KW-0460">Magnesium</keyword>
<name>A0A6J5ZLP4_9ZZZZ</name>
<keyword evidence="10" id="KW-0540">Nuclease</keyword>
<evidence type="ECO:0000256" key="11">
    <source>
        <dbReference type="ARBA" id="ARBA00022723"/>
    </source>
</evidence>
<accession>A0A6J5ZLP4</accession>
<evidence type="ECO:0000256" key="15">
    <source>
        <dbReference type="ARBA" id="ARBA00022884"/>
    </source>
</evidence>
<evidence type="ECO:0000313" key="19">
    <source>
        <dbReference type="EMBL" id="CAB4340493.1"/>
    </source>
</evidence>
<dbReference type="SMART" id="SM00358">
    <property type="entry name" value="DSRM"/>
    <property type="match status" value="1"/>
</dbReference>
<evidence type="ECO:0000256" key="1">
    <source>
        <dbReference type="ARBA" id="ARBA00000109"/>
    </source>
</evidence>
<dbReference type="InterPro" id="IPR014720">
    <property type="entry name" value="dsRBD_dom"/>
</dbReference>
<keyword evidence="12" id="KW-0255">Endonuclease</keyword>
<dbReference type="InterPro" id="IPR011907">
    <property type="entry name" value="RNase_III"/>
</dbReference>
<evidence type="ECO:0000256" key="13">
    <source>
        <dbReference type="ARBA" id="ARBA00022801"/>
    </source>
</evidence>
<dbReference type="GO" id="GO:0008033">
    <property type="term" value="P:tRNA processing"/>
    <property type="evidence" value="ECO:0007669"/>
    <property type="project" value="UniProtKB-KW"/>
</dbReference>
<dbReference type="AlphaFoldDB" id="A0A6J5ZLP4"/>
<comment type="subcellular location">
    <subcellularLocation>
        <location evidence="2">Cytoplasm</location>
    </subcellularLocation>
</comment>
<evidence type="ECO:0000256" key="7">
    <source>
        <dbReference type="ARBA" id="ARBA00022552"/>
    </source>
</evidence>
<dbReference type="GO" id="GO:0004525">
    <property type="term" value="F:ribonuclease III activity"/>
    <property type="evidence" value="ECO:0007669"/>
    <property type="project" value="UniProtKB-EC"/>
</dbReference>
<dbReference type="SUPFAM" id="SSF69065">
    <property type="entry name" value="RNase III domain-like"/>
    <property type="match status" value="1"/>
</dbReference>
<keyword evidence="11" id="KW-0479">Metal-binding</keyword>
<keyword evidence="6" id="KW-0963">Cytoplasm</keyword>
<dbReference type="GO" id="GO:0006397">
    <property type="term" value="P:mRNA processing"/>
    <property type="evidence" value="ECO:0007669"/>
    <property type="project" value="UniProtKB-KW"/>
</dbReference>
<dbReference type="PROSITE" id="PS00517">
    <property type="entry name" value="RNASE_3_1"/>
    <property type="match status" value="1"/>
</dbReference>
<feature type="domain" description="DRBM" evidence="17">
    <location>
        <begin position="139"/>
        <end position="207"/>
    </location>
</feature>
<evidence type="ECO:0000256" key="14">
    <source>
        <dbReference type="ARBA" id="ARBA00022842"/>
    </source>
</evidence>
<gene>
    <name evidence="19" type="ORF">UFOPK3820_00917</name>
</gene>
<dbReference type="SUPFAM" id="SSF54768">
    <property type="entry name" value="dsRNA-binding domain-like"/>
    <property type="match status" value="1"/>
</dbReference>
<evidence type="ECO:0000256" key="8">
    <source>
        <dbReference type="ARBA" id="ARBA00022664"/>
    </source>
</evidence>
<dbReference type="HAMAP" id="MF_00104">
    <property type="entry name" value="RNase_III"/>
    <property type="match status" value="1"/>
</dbReference>
<evidence type="ECO:0000256" key="6">
    <source>
        <dbReference type="ARBA" id="ARBA00022490"/>
    </source>
</evidence>
<dbReference type="GO" id="GO:0005737">
    <property type="term" value="C:cytoplasm"/>
    <property type="evidence" value="ECO:0007669"/>
    <property type="project" value="UniProtKB-SubCell"/>
</dbReference>
<reference evidence="19" key="1">
    <citation type="submission" date="2020-05" db="EMBL/GenBank/DDBJ databases">
        <authorList>
            <person name="Chiriac C."/>
            <person name="Salcher M."/>
            <person name="Ghai R."/>
            <person name="Kavagutti S V."/>
        </authorList>
    </citation>
    <scope>NUCLEOTIDE SEQUENCE</scope>
</reference>
<dbReference type="PROSITE" id="PS50137">
    <property type="entry name" value="DS_RBD"/>
    <property type="match status" value="1"/>
</dbReference>
<keyword evidence="9" id="KW-0819">tRNA processing</keyword>
<feature type="region of interest" description="Disordered" evidence="16">
    <location>
        <begin position="182"/>
        <end position="210"/>
    </location>
</feature>
<feature type="domain" description="RNase III" evidence="18">
    <location>
        <begin position="1"/>
        <end position="112"/>
    </location>
</feature>
<dbReference type="PANTHER" id="PTHR11207">
    <property type="entry name" value="RIBONUCLEASE III"/>
    <property type="match status" value="1"/>
</dbReference>
<sequence length="210" mass="22507">MLELAFTHRSFAYETGITTTNERLEFLGDSVLGLIVTEELYLKYPDLDESRLSPLRSGIVNMRALADIARTLELGKYIRLGKGEEVTNGRDKNSLLADALEALIGAIYLECGFEKSTQVVRELIKETLSSAMAKGAGLDGKTALQELLAAAGKGSPEYQVTETGPDHDKSFTAVAMVSGEALAEGTGKSKREAEQSAARSALEKLSSTAS</sequence>
<evidence type="ECO:0000256" key="3">
    <source>
        <dbReference type="ARBA" id="ARBA00010183"/>
    </source>
</evidence>
<evidence type="ECO:0000256" key="16">
    <source>
        <dbReference type="SAM" id="MobiDB-lite"/>
    </source>
</evidence>
<evidence type="ECO:0000256" key="5">
    <source>
        <dbReference type="ARBA" id="ARBA00012177"/>
    </source>
</evidence>
<dbReference type="NCBIfam" id="TIGR02191">
    <property type="entry name" value="RNaseIII"/>
    <property type="match status" value="1"/>
</dbReference>
<comment type="similarity">
    <text evidence="3">Belongs to the ribonuclease III family.</text>
</comment>
<evidence type="ECO:0000256" key="2">
    <source>
        <dbReference type="ARBA" id="ARBA00004496"/>
    </source>
</evidence>
<organism evidence="19">
    <name type="scientific">freshwater metagenome</name>
    <dbReference type="NCBI Taxonomy" id="449393"/>
    <lineage>
        <taxon>unclassified sequences</taxon>
        <taxon>metagenomes</taxon>
        <taxon>ecological metagenomes</taxon>
    </lineage>
</organism>
<dbReference type="FunFam" id="1.10.1520.10:FF:000001">
    <property type="entry name" value="Ribonuclease 3"/>
    <property type="match status" value="1"/>
</dbReference>
<evidence type="ECO:0000256" key="9">
    <source>
        <dbReference type="ARBA" id="ARBA00022694"/>
    </source>
</evidence>
<dbReference type="Pfam" id="PF00035">
    <property type="entry name" value="dsrm"/>
    <property type="match status" value="1"/>
</dbReference>
<dbReference type="Gene3D" id="3.30.160.20">
    <property type="match status" value="1"/>
</dbReference>
<dbReference type="Pfam" id="PF14622">
    <property type="entry name" value="Ribonucleas_3_3"/>
    <property type="match status" value="1"/>
</dbReference>
<keyword evidence="13" id="KW-0378">Hydrolase</keyword>
<evidence type="ECO:0000256" key="4">
    <source>
        <dbReference type="ARBA" id="ARBA00011738"/>
    </source>
</evidence>
<dbReference type="Gene3D" id="1.10.1520.10">
    <property type="entry name" value="Ribonuclease III domain"/>
    <property type="match status" value="1"/>
</dbReference>
<dbReference type="FunFam" id="3.30.160.20:FF:000003">
    <property type="entry name" value="Ribonuclease 3"/>
    <property type="match status" value="1"/>
</dbReference>
<dbReference type="GO" id="GO:0006364">
    <property type="term" value="P:rRNA processing"/>
    <property type="evidence" value="ECO:0007669"/>
    <property type="project" value="UniProtKB-KW"/>
</dbReference>
<evidence type="ECO:0000259" key="17">
    <source>
        <dbReference type="PROSITE" id="PS50137"/>
    </source>
</evidence>
<dbReference type="CDD" id="cd00593">
    <property type="entry name" value="RIBOc"/>
    <property type="match status" value="1"/>
</dbReference>
<dbReference type="InterPro" id="IPR000999">
    <property type="entry name" value="RNase_III_dom"/>
</dbReference>
<keyword evidence="15" id="KW-0694">RNA-binding</keyword>
<evidence type="ECO:0000259" key="18">
    <source>
        <dbReference type="PROSITE" id="PS50142"/>
    </source>
</evidence>
<dbReference type="SMART" id="SM00535">
    <property type="entry name" value="RIBOc"/>
    <property type="match status" value="1"/>
</dbReference>
<proteinExistence type="inferred from homology"/>
<dbReference type="CDD" id="cd10845">
    <property type="entry name" value="DSRM_RNAse_III_family"/>
    <property type="match status" value="1"/>
</dbReference>
<evidence type="ECO:0000256" key="10">
    <source>
        <dbReference type="ARBA" id="ARBA00022722"/>
    </source>
</evidence>
<dbReference type="PROSITE" id="PS50142">
    <property type="entry name" value="RNASE_3_2"/>
    <property type="match status" value="1"/>
</dbReference>
<comment type="catalytic activity">
    <reaction evidence="1">
        <text>Endonucleolytic cleavage to 5'-phosphomonoester.</text>
        <dbReference type="EC" id="3.1.26.3"/>
    </reaction>
</comment>
<dbReference type="GO" id="GO:0010468">
    <property type="term" value="P:regulation of gene expression"/>
    <property type="evidence" value="ECO:0007669"/>
    <property type="project" value="TreeGrafter"/>
</dbReference>
<comment type="subunit">
    <text evidence="4">Homodimer.</text>
</comment>
<dbReference type="InterPro" id="IPR036389">
    <property type="entry name" value="RNase_III_sf"/>
</dbReference>
<dbReference type="GO" id="GO:0003725">
    <property type="term" value="F:double-stranded RNA binding"/>
    <property type="evidence" value="ECO:0007669"/>
    <property type="project" value="TreeGrafter"/>
</dbReference>
<keyword evidence="8" id="KW-0507">mRNA processing</keyword>
<evidence type="ECO:0000256" key="12">
    <source>
        <dbReference type="ARBA" id="ARBA00022759"/>
    </source>
</evidence>
<keyword evidence="7" id="KW-0698">rRNA processing</keyword>
<dbReference type="GO" id="GO:0042802">
    <property type="term" value="F:identical protein binding"/>
    <property type="evidence" value="ECO:0007669"/>
    <property type="project" value="UniProtKB-ARBA"/>
</dbReference>
<dbReference type="GO" id="GO:0046872">
    <property type="term" value="F:metal ion binding"/>
    <property type="evidence" value="ECO:0007669"/>
    <property type="project" value="UniProtKB-KW"/>
</dbReference>
<protein>
    <recommendedName>
        <fullName evidence="5">ribonuclease III</fullName>
        <ecNumber evidence="5">3.1.26.3</ecNumber>
    </recommendedName>
</protein>
<dbReference type="EC" id="3.1.26.3" evidence="5"/>
<dbReference type="PANTHER" id="PTHR11207:SF0">
    <property type="entry name" value="RIBONUCLEASE 3"/>
    <property type="match status" value="1"/>
</dbReference>